<dbReference type="Gene3D" id="3.90.70.30">
    <property type="entry name" value="Phytochelatin synthase, N-terminal domain"/>
    <property type="match status" value="1"/>
</dbReference>
<dbReference type="InterPro" id="IPR038156">
    <property type="entry name" value="PCS_N_sf"/>
</dbReference>
<dbReference type="SUPFAM" id="SSF54001">
    <property type="entry name" value="Cysteine proteinases"/>
    <property type="match status" value="1"/>
</dbReference>
<dbReference type="Proteomes" id="UP001054902">
    <property type="component" value="Unassembled WGS sequence"/>
</dbReference>
<dbReference type="AlphaFoldDB" id="A0AAD3H8B8"/>
<evidence type="ECO:0000313" key="2">
    <source>
        <dbReference type="Proteomes" id="UP001054902"/>
    </source>
</evidence>
<gene>
    <name evidence="1" type="ORF">CTEN210_10209</name>
</gene>
<comment type="caution">
    <text evidence="1">The sequence shown here is derived from an EMBL/GenBank/DDBJ whole genome shotgun (WGS) entry which is preliminary data.</text>
</comment>
<organism evidence="1 2">
    <name type="scientific">Chaetoceros tenuissimus</name>
    <dbReference type="NCBI Taxonomy" id="426638"/>
    <lineage>
        <taxon>Eukaryota</taxon>
        <taxon>Sar</taxon>
        <taxon>Stramenopiles</taxon>
        <taxon>Ochrophyta</taxon>
        <taxon>Bacillariophyta</taxon>
        <taxon>Coscinodiscophyceae</taxon>
        <taxon>Chaetocerotophycidae</taxon>
        <taxon>Chaetocerotales</taxon>
        <taxon>Chaetocerotaceae</taxon>
        <taxon>Chaetoceros</taxon>
    </lineage>
</organism>
<keyword evidence="2" id="KW-1185">Reference proteome</keyword>
<dbReference type="InterPro" id="IPR038765">
    <property type="entry name" value="Papain-like_cys_pep_sf"/>
</dbReference>
<proteinExistence type="predicted"/>
<evidence type="ECO:0000313" key="1">
    <source>
        <dbReference type="EMBL" id="GFH53733.1"/>
    </source>
</evidence>
<reference evidence="1 2" key="1">
    <citation type="journal article" date="2021" name="Sci. Rep.">
        <title>The genome of the diatom Chaetoceros tenuissimus carries an ancient integrated fragment of an extant virus.</title>
        <authorList>
            <person name="Hongo Y."/>
            <person name="Kimura K."/>
            <person name="Takaki Y."/>
            <person name="Yoshida Y."/>
            <person name="Baba S."/>
            <person name="Kobayashi G."/>
            <person name="Nagasaki K."/>
            <person name="Hano T."/>
            <person name="Tomaru Y."/>
        </authorList>
    </citation>
    <scope>NUCLEOTIDE SEQUENCE [LARGE SCALE GENOMIC DNA]</scope>
    <source>
        <strain evidence="1 2">NIES-3715</strain>
    </source>
</reference>
<name>A0AAD3H8B8_9STRA</name>
<accession>A0AAD3H8B8</accession>
<evidence type="ECO:0008006" key="3">
    <source>
        <dbReference type="Google" id="ProtNLM"/>
    </source>
</evidence>
<sequence length="234" mass="26316">MKDAHHLVSKANTNSILDQKYNTSPKYMSKLWSTKSAQQYIQNNALEYQVMEGHCGPCTLRNILKSYANIPRQVLPPTSAKPFTPTYWNDLLKRIGREHECKLPVLEAEIVSGEVDFETWLKEIKSSLQNEKCRVAVNYLRSALVGWKRGPVIFIPVNSILSLISGHFSPLVGIIEKDEANGIDEDLIGVFDVNAEFGAYLVPAKMLYDSIHVHDLTTGKSRAMVIVKNEGKLD</sequence>
<dbReference type="EMBL" id="BLLK01000047">
    <property type="protein sequence ID" value="GFH53733.1"/>
    <property type="molecule type" value="Genomic_DNA"/>
</dbReference>
<protein>
    <recommendedName>
        <fullName evidence="3">Glutathione gamma-glutamylcysteinyltransferase</fullName>
    </recommendedName>
</protein>